<dbReference type="PANTHER" id="PTHR42792">
    <property type="entry name" value="FLAGELLIN"/>
    <property type="match status" value="1"/>
</dbReference>
<dbReference type="Gene3D" id="1.20.1330.10">
    <property type="entry name" value="f41 fragment of flagellin, N-terminal domain"/>
    <property type="match status" value="1"/>
</dbReference>
<evidence type="ECO:0000256" key="5">
    <source>
        <dbReference type="ARBA" id="ARBA00023143"/>
    </source>
</evidence>
<dbReference type="RefSeq" id="WP_305471627.1">
    <property type="nucleotide sequence ID" value="NZ_JAUYVT010000004.1"/>
</dbReference>
<reference evidence="8" key="1">
    <citation type="submission" date="2023-07" db="EMBL/GenBank/DDBJ databases">
        <title>Genome content predicts the carbon catabolic preferences of heterotrophic bacteria.</title>
        <authorList>
            <person name="Gralka M."/>
        </authorList>
    </citation>
    <scope>NUCLEOTIDE SEQUENCE</scope>
    <source>
        <strain evidence="8">4G09</strain>
    </source>
</reference>
<comment type="caution">
    <text evidence="8">The sequence shown here is derived from an EMBL/GenBank/DDBJ whole genome shotgun (WGS) entry which is preliminary data.</text>
</comment>
<keyword evidence="5" id="KW-0975">Bacterial flagellum</keyword>
<dbReference type="Pfam" id="PF00700">
    <property type="entry name" value="Flagellin_C"/>
    <property type="match status" value="1"/>
</dbReference>
<feature type="domain" description="Flagellin N-terminal" evidence="6">
    <location>
        <begin position="12"/>
        <end position="141"/>
    </location>
</feature>
<feature type="domain" description="Flagellin C-terminal" evidence="7">
    <location>
        <begin position="216"/>
        <end position="298"/>
    </location>
</feature>
<gene>
    <name evidence="8" type="primary">flgL</name>
    <name evidence="8" type="ORF">Q8W34_06850</name>
</gene>
<organism evidence="8 9">
    <name type="scientific">Pseudoalteromonas marina</name>
    <dbReference type="NCBI Taxonomy" id="267375"/>
    <lineage>
        <taxon>Bacteria</taxon>
        <taxon>Pseudomonadati</taxon>
        <taxon>Pseudomonadota</taxon>
        <taxon>Gammaproteobacteria</taxon>
        <taxon>Alteromonadales</taxon>
        <taxon>Pseudoalteromonadaceae</taxon>
        <taxon>Pseudoalteromonas</taxon>
    </lineage>
</organism>
<sequence length="299" mass="32565">MIRLSSSYVFDTAYSGVLKNRTSLVEMYDQISSGQKIRKASDDPVQSARILDLQKSMSNIEMSQRYATTAENDLANEETILTQVNSLLLRARTLTLQSSNGTQGVENLQAVGSEINQIIEQMSELANTKNSDGAYIFAGYSADQPAYSYTRDANGDIDTASYDGDGSTVKKTVSPSLQVSISHPGTQVFGVGVDDVFSQLIQTRDDLYVGVTPTNLDKIDDIYASVSAGISDIGARTNQVELAQEVNETLLLNQQKALGDIRDLDLPSAIAEFTQLQVNVEAINNTFAKVVNISLFDYI</sequence>
<dbReference type="EMBL" id="JAUYVT010000004">
    <property type="protein sequence ID" value="MDP2564346.1"/>
    <property type="molecule type" value="Genomic_DNA"/>
</dbReference>
<evidence type="ECO:0000259" key="6">
    <source>
        <dbReference type="Pfam" id="PF00669"/>
    </source>
</evidence>
<keyword evidence="8" id="KW-0966">Cell projection</keyword>
<dbReference type="InterPro" id="IPR001492">
    <property type="entry name" value="Flagellin"/>
</dbReference>
<evidence type="ECO:0000256" key="2">
    <source>
        <dbReference type="ARBA" id="ARBA00004613"/>
    </source>
</evidence>
<dbReference type="NCBIfam" id="TIGR02550">
    <property type="entry name" value="flagell_flgL"/>
    <property type="match status" value="1"/>
</dbReference>
<name>A0ABT9FC29_9GAMM</name>
<evidence type="ECO:0000313" key="8">
    <source>
        <dbReference type="EMBL" id="MDP2564346.1"/>
    </source>
</evidence>
<keyword evidence="8" id="KW-0282">Flagellum</keyword>
<evidence type="ECO:0000256" key="3">
    <source>
        <dbReference type="ARBA" id="ARBA00005709"/>
    </source>
</evidence>
<keyword evidence="4" id="KW-0964">Secreted</keyword>
<evidence type="ECO:0000256" key="4">
    <source>
        <dbReference type="ARBA" id="ARBA00022525"/>
    </source>
</evidence>
<comment type="subcellular location">
    <subcellularLocation>
        <location evidence="1">Bacterial flagellum</location>
    </subcellularLocation>
    <subcellularLocation>
        <location evidence="2">Secreted</location>
    </subcellularLocation>
</comment>
<dbReference type="Pfam" id="PF00669">
    <property type="entry name" value="Flagellin_N"/>
    <property type="match status" value="1"/>
</dbReference>
<keyword evidence="8" id="KW-0969">Cilium</keyword>
<protein>
    <submittedName>
        <fullName evidence="8">Flagellar hook-associated protein FlgL</fullName>
    </submittedName>
</protein>
<evidence type="ECO:0000259" key="7">
    <source>
        <dbReference type="Pfam" id="PF00700"/>
    </source>
</evidence>
<dbReference type="PANTHER" id="PTHR42792:SF1">
    <property type="entry name" value="FLAGELLAR HOOK-ASSOCIATED PROTEIN 3"/>
    <property type="match status" value="1"/>
</dbReference>
<dbReference type="InterPro" id="IPR046358">
    <property type="entry name" value="Flagellin_C"/>
</dbReference>
<evidence type="ECO:0000256" key="1">
    <source>
        <dbReference type="ARBA" id="ARBA00004365"/>
    </source>
</evidence>
<accession>A0ABT9FC29</accession>
<keyword evidence="9" id="KW-1185">Reference proteome</keyword>
<dbReference type="InterPro" id="IPR001029">
    <property type="entry name" value="Flagellin_N"/>
</dbReference>
<proteinExistence type="inferred from homology"/>
<dbReference type="Proteomes" id="UP001177212">
    <property type="component" value="Unassembled WGS sequence"/>
</dbReference>
<comment type="similarity">
    <text evidence="3">Belongs to the bacterial flagellin family.</text>
</comment>
<dbReference type="SUPFAM" id="SSF64518">
    <property type="entry name" value="Phase 1 flagellin"/>
    <property type="match status" value="1"/>
</dbReference>
<dbReference type="InterPro" id="IPR013384">
    <property type="entry name" value="Flagell_FlgL"/>
</dbReference>
<evidence type="ECO:0000313" key="9">
    <source>
        <dbReference type="Proteomes" id="UP001177212"/>
    </source>
</evidence>